<evidence type="ECO:0000313" key="6">
    <source>
        <dbReference type="EMBL" id="TFF23374.1"/>
    </source>
</evidence>
<dbReference type="Pfam" id="PF00392">
    <property type="entry name" value="GntR"/>
    <property type="match status" value="1"/>
</dbReference>
<proteinExistence type="predicted"/>
<keyword evidence="1" id="KW-0805">Transcription regulation</keyword>
<evidence type="ECO:0000259" key="5">
    <source>
        <dbReference type="PROSITE" id="PS50949"/>
    </source>
</evidence>
<keyword evidence="7" id="KW-1185">Reference proteome</keyword>
<dbReference type="PANTHER" id="PTHR43537">
    <property type="entry name" value="TRANSCRIPTIONAL REGULATOR, GNTR FAMILY"/>
    <property type="match status" value="1"/>
</dbReference>
<evidence type="ECO:0000256" key="4">
    <source>
        <dbReference type="SAM" id="MobiDB-lite"/>
    </source>
</evidence>
<dbReference type="InterPro" id="IPR036390">
    <property type="entry name" value="WH_DNA-bd_sf"/>
</dbReference>
<dbReference type="GO" id="GO:0003677">
    <property type="term" value="F:DNA binding"/>
    <property type="evidence" value="ECO:0007669"/>
    <property type="project" value="UniProtKB-KW"/>
</dbReference>
<evidence type="ECO:0000256" key="3">
    <source>
        <dbReference type="ARBA" id="ARBA00023163"/>
    </source>
</evidence>
<gene>
    <name evidence="6" type="ORF">E3C22_11955</name>
</gene>
<dbReference type="Gene3D" id="1.20.120.530">
    <property type="entry name" value="GntR ligand-binding domain-like"/>
    <property type="match status" value="1"/>
</dbReference>
<evidence type="ECO:0000256" key="2">
    <source>
        <dbReference type="ARBA" id="ARBA00023125"/>
    </source>
</evidence>
<protein>
    <submittedName>
        <fullName evidence="6">GntR family transcriptional regulator</fullName>
    </submittedName>
</protein>
<evidence type="ECO:0000313" key="7">
    <source>
        <dbReference type="Proteomes" id="UP000298179"/>
    </source>
</evidence>
<keyword evidence="2" id="KW-0238">DNA-binding</keyword>
<dbReference type="GO" id="GO:0003700">
    <property type="term" value="F:DNA-binding transcription factor activity"/>
    <property type="evidence" value="ECO:0007669"/>
    <property type="project" value="InterPro"/>
</dbReference>
<dbReference type="Gene3D" id="1.10.10.10">
    <property type="entry name" value="Winged helix-like DNA-binding domain superfamily/Winged helix DNA-binding domain"/>
    <property type="match status" value="1"/>
</dbReference>
<feature type="region of interest" description="Disordered" evidence="4">
    <location>
        <begin position="1"/>
        <end position="22"/>
    </location>
</feature>
<dbReference type="InterPro" id="IPR008920">
    <property type="entry name" value="TF_FadR/GntR_C"/>
</dbReference>
<dbReference type="PANTHER" id="PTHR43537:SF39">
    <property type="entry name" value="HTH-TYPE TRANSCRIPTIONAL REGULATOR MCBR"/>
    <property type="match status" value="1"/>
</dbReference>
<dbReference type="Pfam" id="PF07729">
    <property type="entry name" value="FCD"/>
    <property type="match status" value="1"/>
</dbReference>
<dbReference type="SUPFAM" id="SSF48008">
    <property type="entry name" value="GntR ligand-binding domain-like"/>
    <property type="match status" value="1"/>
</dbReference>
<dbReference type="SMART" id="SM00345">
    <property type="entry name" value="HTH_GNTR"/>
    <property type="match status" value="1"/>
</dbReference>
<dbReference type="EMBL" id="SOZD01000003">
    <property type="protein sequence ID" value="TFF23374.1"/>
    <property type="molecule type" value="Genomic_DNA"/>
</dbReference>
<dbReference type="AlphaFoldDB" id="A0A4Y8RK62"/>
<feature type="domain" description="HTH gntR-type" evidence="5">
    <location>
        <begin position="30"/>
        <end position="97"/>
    </location>
</feature>
<comment type="caution">
    <text evidence="6">The sequence shown here is derived from an EMBL/GenBank/DDBJ whole genome shotgun (WGS) entry which is preliminary data.</text>
</comment>
<reference evidence="6 7" key="1">
    <citation type="submission" date="2019-03" db="EMBL/GenBank/DDBJ databases">
        <title>Jiella endophytica sp. nov., a novel endophytic bacterium isolated from root of Ficus microcarpa Linn. f.</title>
        <authorList>
            <person name="Tuo L."/>
        </authorList>
    </citation>
    <scope>NUCLEOTIDE SEQUENCE [LARGE SCALE GENOMIC DNA]</scope>
    <source>
        <strain evidence="6 7">CBS5Q-3</strain>
    </source>
</reference>
<evidence type="ECO:0000256" key="1">
    <source>
        <dbReference type="ARBA" id="ARBA00023015"/>
    </source>
</evidence>
<dbReference type="SMART" id="SM00895">
    <property type="entry name" value="FCD"/>
    <property type="match status" value="1"/>
</dbReference>
<dbReference type="SUPFAM" id="SSF46785">
    <property type="entry name" value="Winged helix' DNA-binding domain"/>
    <property type="match status" value="1"/>
</dbReference>
<organism evidence="6 7">
    <name type="scientific">Jiella endophytica</name>
    <dbReference type="NCBI Taxonomy" id="2558362"/>
    <lineage>
        <taxon>Bacteria</taxon>
        <taxon>Pseudomonadati</taxon>
        <taxon>Pseudomonadota</taxon>
        <taxon>Alphaproteobacteria</taxon>
        <taxon>Hyphomicrobiales</taxon>
        <taxon>Aurantimonadaceae</taxon>
        <taxon>Jiella</taxon>
    </lineage>
</organism>
<dbReference type="Proteomes" id="UP000298179">
    <property type="component" value="Unassembled WGS sequence"/>
</dbReference>
<dbReference type="OrthoDB" id="9815654at2"/>
<name>A0A4Y8RK62_9HYPH</name>
<sequence>MRPAGTAERTAERAGPAASSLSALAPVERRTMQQRVYDLLRGSLIEGQFEAGEMMRIQDLAARLETSTMPVREALGRLVAEQALEALPNRSVRVPLLTRERLDDVARARILVEGEAVRLAVPRLTGAEIEALAAITRDYDTAMTRPDDHGRRAAYNHAFHFAIYRAAGSKVLIPIIESLWLQSGPFIRASASIYDGSDGLSATHHHWAIIEALRRGDGKAATAALKQDIDRALDLLRMRLDAAGESGREPSA</sequence>
<dbReference type="InterPro" id="IPR000524">
    <property type="entry name" value="Tscrpt_reg_HTH_GntR"/>
</dbReference>
<accession>A0A4Y8RK62</accession>
<dbReference type="InterPro" id="IPR036388">
    <property type="entry name" value="WH-like_DNA-bd_sf"/>
</dbReference>
<dbReference type="InterPro" id="IPR011711">
    <property type="entry name" value="GntR_C"/>
</dbReference>
<keyword evidence="3" id="KW-0804">Transcription</keyword>
<dbReference type="PROSITE" id="PS50949">
    <property type="entry name" value="HTH_GNTR"/>
    <property type="match status" value="1"/>
</dbReference>